<gene>
    <name evidence="1" type="ORF">DASB73_000650</name>
</gene>
<dbReference type="EMBL" id="BTGC01000001">
    <property type="protein sequence ID" value="GMM49107.1"/>
    <property type="molecule type" value="Genomic_DNA"/>
</dbReference>
<sequence length="502" mass="57117">MLKLIRSQKIFRISSIHAPCSRLELSYHIPRARPFSSIKPPDSILKTALEPEINALRTHSSLINQTTLSSVVDLVDIRPMMSYFDTLVKHGAGNLVVKNVLDALNTTAKEMSYTLRKATVKERLNYETELTAALCTETEKVVEAIKKNDIDLNQKILNQLYSIYENIDPASGVEFYEYIEKTSTPTVTSPIPEKDYITTLSHDLAIKCLLKSGASLAKIENIYLRRQSNLGKVYLAWAYICRGETAKSLSKFNELISVSDQLTAYEYSFLLDAFIGDAPTDLAVRIFSNFKEHVPHHASMTRLLTKIVNYYPGTDNSGDANYNINDLYAEYLERLKVPSELSTKRVTNVVVSKLIETAENPEELLTNFKQLHDIYLSKFGESQVLLNMLLSEAGTKLNRDQLRPVVLAVQDYSQEIPLSELSKVSLRVRLNTLQGLHDMASYIELLWTEIKSRENLQRLDWLAFYKATSGNDYFTDEWNAFGKPFLRGNRRTAQAVFGKIRR</sequence>
<proteinExistence type="predicted"/>
<keyword evidence="2" id="KW-1185">Reference proteome</keyword>
<dbReference type="AlphaFoldDB" id="A0AAV5RDC2"/>
<name>A0AAV5RDC2_STABA</name>
<evidence type="ECO:0000313" key="1">
    <source>
        <dbReference type="EMBL" id="GMM49107.1"/>
    </source>
</evidence>
<organism evidence="1 2">
    <name type="scientific">Starmerella bacillaris</name>
    <name type="common">Yeast</name>
    <name type="synonym">Candida zemplinina</name>
    <dbReference type="NCBI Taxonomy" id="1247836"/>
    <lineage>
        <taxon>Eukaryota</taxon>
        <taxon>Fungi</taxon>
        <taxon>Dikarya</taxon>
        <taxon>Ascomycota</taxon>
        <taxon>Saccharomycotina</taxon>
        <taxon>Dipodascomycetes</taxon>
        <taxon>Dipodascales</taxon>
        <taxon>Trichomonascaceae</taxon>
        <taxon>Starmerella</taxon>
    </lineage>
</organism>
<dbReference type="Proteomes" id="UP001362899">
    <property type="component" value="Unassembled WGS sequence"/>
</dbReference>
<reference evidence="1 2" key="1">
    <citation type="journal article" date="2023" name="Elife">
        <title>Identification of key yeast species and microbe-microbe interactions impacting larval growth of Drosophila in the wild.</title>
        <authorList>
            <person name="Mure A."/>
            <person name="Sugiura Y."/>
            <person name="Maeda R."/>
            <person name="Honda K."/>
            <person name="Sakurai N."/>
            <person name="Takahashi Y."/>
            <person name="Watada M."/>
            <person name="Katoh T."/>
            <person name="Gotoh A."/>
            <person name="Gotoh Y."/>
            <person name="Taniguchi I."/>
            <person name="Nakamura K."/>
            <person name="Hayashi T."/>
            <person name="Katayama T."/>
            <person name="Uemura T."/>
            <person name="Hattori Y."/>
        </authorList>
    </citation>
    <scope>NUCLEOTIDE SEQUENCE [LARGE SCALE GENOMIC DNA]</scope>
    <source>
        <strain evidence="1 2">SB-73</strain>
    </source>
</reference>
<evidence type="ECO:0008006" key="3">
    <source>
        <dbReference type="Google" id="ProtNLM"/>
    </source>
</evidence>
<accession>A0AAV5RDC2</accession>
<evidence type="ECO:0000313" key="2">
    <source>
        <dbReference type="Proteomes" id="UP001362899"/>
    </source>
</evidence>
<comment type="caution">
    <text evidence="1">The sequence shown here is derived from an EMBL/GenBank/DDBJ whole genome shotgun (WGS) entry which is preliminary data.</text>
</comment>
<protein>
    <recommendedName>
        <fullName evidence="3">ATPase expression protein 2, mitochondrial</fullName>
    </recommendedName>
</protein>